<comment type="cofactor">
    <cofactor evidence="1 9">
        <name>thiamine diphosphate</name>
        <dbReference type="ChEBI" id="CHEBI:58937"/>
    </cofactor>
</comment>
<organism evidence="15">
    <name type="scientific">Schlesneria paludicola</name>
    <dbReference type="NCBI Taxonomy" id="360056"/>
    <lineage>
        <taxon>Bacteria</taxon>
        <taxon>Pseudomonadati</taxon>
        <taxon>Planctomycetota</taxon>
        <taxon>Planctomycetia</taxon>
        <taxon>Planctomycetales</taxon>
        <taxon>Planctomycetaceae</taxon>
        <taxon>Schlesneria</taxon>
    </lineage>
</organism>
<dbReference type="Gene3D" id="3.40.50.970">
    <property type="match status" value="2"/>
</dbReference>
<comment type="function">
    <text evidence="2 9">Component of the pyruvate dehydrogenase (PDH) complex, that catalyzes the overall conversion of pyruvate to acetyl-CoA and CO(2).</text>
</comment>
<feature type="binding site" evidence="10">
    <location>
        <position position="288"/>
    </location>
    <ligand>
        <name>Mg(2+)</name>
        <dbReference type="ChEBI" id="CHEBI:18420"/>
    </ligand>
</feature>
<gene>
    <name evidence="15" type="primary">aceE</name>
    <name evidence="15" type="ORF">ENS64_14250</name>
</gene>
<dbReference type="InterPro" id="IPR004660">
    <property type="entry name" value="PDH_E1"/>
</dbReference>
<evidence type="ECO:0000256" key="2">
    <source>
        <dbReference type="ARBA" id="ARBA00003157"/>
    </source>
</evidence>
<feature type="domain" description="Pyruvate dehydrogenase E1 component middle" evidence="13">
    <location>
        <begin position="511"/>
        <end position="725"/>
    </location>
</feature>
<keyword evidence="6 9" id="KW-0786">Thiamine pyrophosphate</keyword>
<dbReference type="Gene3D" id="3.40.50.920">
    <property type="match status" value="1"/>
</dbReference>
<evidence type="ECO:0000256" key="3">
    <source>
        <dbReference type="ARBA" id="ARBA00012281"/>
    </source>
</evidence>
<protein>
    <recommendedName>
        <fullName evidence="4 9">Pyruvate dehydrogenase E1 component</fullName>
        <ecNumber evidence="3 9">1.2.4.1</ecNumber>
    </recommendedName>
</protein>
<dbReference type="InterPro" id="IPR051157">
    <property type="entry name" value="PDH/Transketolase"/>
</dbReference>
<evidence type="ECO:0000313" key="15">
    <source>
        <dbReference type="EMBL" id="HGT40403.1"/>
    </source>
</evidence>
<dbReference type="Pfam" id="PF17831">
    <property type="entry name" value="PDH_E1_M"/>
    <property type="match status" value="1"/>
</dbReference>
<dbReference type="InterPro" id="IPR055152">
    <property type="entry name" value="Transketolase-like_C_2"/>
</dbReference>
<feature type="region of interest" description="Disordered" evidence="11">
    <location>
        <begin position="1"/>
        <end position="25"/>
    </location>
</feature>
<evidence type="ECO:0000256" key="8">
    <source>
        <dbReference type="ARBA" id="ARBA00051231"/>
    </source>
</evidence>
<dbReference type="PIRSF" id="PIRSF000156">
    <property type="entry name" value="Pyruvate_dh_E1"/>
    <property type="match status" value="1"/>
</dbReference>
<comment type="catalytic activity">
    <reaction evidence="8 9">
        <text>N(6)-[(R)-lipoyl]-L-lysyl-[protein] + pyruvate + H(+) = N(6)-[(R)-S(8)-acetyldihydrolipoyl]-L-lysyl-[protein] + CO2</text>
        <dbReference type="Rhea" id="RHEA:19189"/>
        <dbReference type="Rhea" id="RHEA-COMP:10474"/>
        <dbReference type="Rhea" id="RHEA-COMP:10478"/>
        <dbReference type="ChEBI" id="CHEBI:15361"/>
        <dbReference type="ChEBI" id="CHEBI:15378"/>
        <dbReference type="ChEBI" id="CHEBI:16526"/>
        <dbReference type="ChEBI" id="CHEBI:83099"/>
        <dbReference type="ChEBI" id="CHEBI:83111"/>
        <dbReference type="EC" id="1.2.4.1"/>
    </reaction>
</comment>
<feature type="binding site" evidence="10">
    <location>
        <position position="258"/>
    </location>
    <ligand>
        <name>Mg(2+)</name>
        <dbReference type="ChEBI" id="CHEBI:18420"/>
    </ligand>
</feature>
<dbReference type="InterPro" id="IPR005474">
    <property type="entry name" value="Transketolase_N"/>
</dbReference>
<evidence type="ECO:0000256" key="11">
    <source>
        <dbReference type="SAM" id="MobiDB-lite"/>
    </source>
</evidence>
<evidence type="ECO:0000259" key="14">
    <source>
        <dbReference type="Pfam" id="PF22613"/>
    </source>
</evidence>
<keyword evidence="5 9" id="KW-0560">Oxidoreductase</keyword>
<comment type="cofactor">
    <cofactor evidence="10">
        <name>Mg(2+)</name>
        <dbReference type="ChEBI" id="CHEBI:18420"/>
    </cofactor>
</comment>
<evidence type="ECO:0000256" key="1">
    <source>
        <dbReference type="ARBA" id="ARBA00001964"/>
    </source>
</evidence>
<name>A0A7C4QQR9_9PLAN</name>
<feature type="domain" description="Transketolase-like C-terminal" evidence="14">
    <location>
        <begin position="754"/>
        <end position="877"/>
    </location>
</feature>
<evidence type="ECO:0000256" key="10">
    <source>
        <dbReference type="PIRSR" id="PIRSR000156-1"/>
    </source>
</evidence>
<proteinExistence type="predicted"/>
<evidence type="ECO:0000256" key="5">
    <source>
        <dbReference type="ARBA" id="ARBA00023002"/>
    </source>
</evidence>
<evidence type="ECO:0000256" key="7">
    <source>
        <dbReference type="ARBA" id="ARBA00023317"/>
    </source>
</evidence>
<dbReference type="GO" id="GO:0046872">
    <property type="term" value="F:metal ion binding"/>
    <property type="evidence" value="ECO:0007669"/>
    <property type="project" value="UniProtKB-KW"/>
</dbReference>
<dbReference type="InterPro" id="IPR041621">
    <property type="entry name" value="PDH_E1_M"/>
</dbReference>
<keyword evidence="10" id="KW-0460">Magnesium</keyword>
<dbReference type="GO" id="GO:0004739">
    <property type="term" value="F:pyruvate dehydrogenase (acetyl-transferring) activity"/>
    <property type="evidence" value="ECO:0007669"/>
    <property type="project" value="UniProtKB-EC"/>
</dbReference>
<dbReference type="Pfam" id="PF22613">
    <property type="entry name" value="Transketolase_C_1"/>
    <property type="match status" value="1"/>
</dbReference>
<evidence type="ECO:0000259" key="12">
    <source>
        <dbReference type="Pfam" id="PF00456"/>
    </source>
</evidence>
<dbReference type="EC" id="1.2.4.1" evidence="3 9"/>
<keyword evidence="7 9" id="KW-0670">Pyruvate</keyword>
<evidence type="ECO:0000256" key="9">
    <source>
        <dbReference type="PIRNR" id="PIRNR000156"/>
    </source>
</evidence>
<reference evidence="15" key="1">
    <citation type="journal article" date="2020" name="mSystems">
        <title>Genome- and Community-Level Interaction Insights into Carbon Utilization and Element Cycling Functions of Hydrothermarchaeota in Hydrothermal Sediment.</title>
        <authorList>
            <person name="Zhou Z."/>
            <person name="Liu Y."/>
            <person name="Xu W."/>
            <person name="Pan J."/>
            <person name="Luo Z.H."/>
            <person name="Li M."/>
        </authorList>
    </citation>
    <scope>NUCLEOTIDE SEQUENCE [LARGE SCALE GENOMIC DNA]</scope>
    <source>
        <strain evidence="15">SpSt-508</strain>
    </source>
</reference>
<evidence type="ECO:0000256" key="6">
    <source>
        <dbReference type="ARBA" id="ARBA00023052"/>
    </source>
</evidence>
<dbReference type="InterPro" id="IPR009014">
    <property type="entry name" value="Transketo_C/PFOR_II"/>
</dbReference>
<dbReference type="PANTHER" id="PTHR43825:SF3">
    <property type="entry name" value="PYRUVATE DEHYDROGENASE E1 COMPONENT"/>
    <property type="match status" value="1"/>
</dbReference>
<keyword evidence="10" id="KW-0479">Metal-binding</keyword>
<dbReference type="Pfam" id="PF00456">
    <property type="entry name" value="Transketolase_N"/>
    <property type="match status" value="1"/>
</dbReference>
<dbReference type="SUPFAM" id="SSF52518">
    <property type="entry name" value="Thiamin diphosphate-binding fold (THDP-binding)"/>
    <property type="match status" value="2"/>
</dbReference>
<comment type="caution">
    <text evidence="15">The sequence shown here is derived from an EMBL/GenBank/DDBJ whole genome shotgun (WGS) entry which is preliminary data.</text>
</comment>
<feature type="domain" description="Transketolase N-terminal" evidence="12">
    <location>
        <begin position="161"/>
        <end position="329"/>
    </location>
</feature>
<dbReference type="FunFam" id="3.40.50.970:FF:000011">
    <property type="entry name" value="Pyruvate dehydrogenase E1 component"/>
    <property type="match status" value="1"/>
</dbReference>
<dbReference type="NCBIfam" id="TIGR00759">
    <property type="entry name" value="aceE"/>
    <property type="match status" value="1"/>
</dbReference>
<dbReference type="CDD" id="cd02017">
    <property type="entry name" value="TPP_E1_EcPDC_like"/>
    <property type="match status" value="1"/>
</dbReference>
<dbReference type="EMBL" id="DSVQ01000016">
    <property type="protein sequence ID" value="HGT40403.1"/>
    <property type="molecule type" value="Genomic_DNA"/>
</dbReference>
<dbReference type="InterPro" id="IPR035807">
    <property type="entry name" value="PDC_E1_N"/>
</dbReference>
<dbReference type="AlphaFoldDB" id="A0A7C4QQR9"/>
<accession>A0A7C4QQR9</accession>
<dbReference type="InterPro" id="IPR029061">
    <property type="entry name" value="THDP-binding"/>
</dbReference>
<evidence type="ECO:0000256" key="4">
    <source>
        <dbReference type="ARBA" id="ARBA00017172"/>
    </source>
</evidence>
<evidence type="ECO:0000259" key="13">
    <source>
        <dbReference type="Pfam" id="PF17831"/>
    </source>
</evidence>
<dbReference type="SUPFAM" id="SSF52922">
    <property type="entry name" value="TK C-terminal domain-like"/>
    <property type="match status" value="1"/>
</dbReference>
<sequence length="919" mass="101760">MAGTIAAAPPQPKRTEKLASSDGVSEAAATSPVTLLERAEVEEWLEALDDVLHRLGPQAAEELLTQLYSRAQAHRVPVVPALTTPYVNTIPLELQPPYPGDLEIERRLRSLVRWNAMAMVVQAYHSGSGVGGHIATFASSATLVETAQNHFLHARTADHTGDMVYFQGHAAPGMYARAFLEGRLSEDHLKKFRREIPRGTGLSSYPHPWLMPDFWQFPTVSMGLGPICSLYHARFLRYLQHRGLLDTSKSRVWAFLGDGEIDEPESLGAISLASREQLDNLTWVVNCNLQRLDGPVRGNGKIIQELEGMFRGAGWNVIKVIWGSDWDPLLEADTTGLLVRRMEETVDGQYQKYSVETGDFIRRDFFGKYPELLKLVEHLSDVQLQNLRRGGHDVLKVYAAYKAAVEFRGAPTVVLAKTIKGYGLGEEAEGKNIAHQQKKLQTETLLRIRDRAGLPLSDEDAAAARFYKPADDSPEIRYLHARRQALGGYLPSRQPSAARWTIPERRAFIEAVGEAGKDRSTTMVLGQILRNLMRDKGFGKHIVPIIPDEAQTFGLQTLFNSFGIYSSKGQLYTPVDAGDLGSSYKETKNGQILMEGINEAGAMASFVAAGTSYANLGLPMCPFYIYYSMFGFQRVGDLIWLAADSRCKGFLCGGTSGRTTLNGEGLQHEDGHSQLVASTVPNLWSYDPAYGYELAAIVQDGLRRMYGEGEEIFYYLSVYNESYIMPALPEGDDVIEGILRGLYPLDPSVPPAVRANRPQLFGSGPILLQVLRGQQILKEQFGIDADVWSVTSYNTLKREAQAAARWNRLHPAEPPRKSHLETVLEGIRGPFIAASDNVQLVADQIRQYLPGSYLVLGTDGFGRSASRPELRRHFEIDGESVAYATLVALAREHRFDASRLPAALKTLDIDPEKVDPATA</sequence>
<feature type="binding site" evidence="10">
    <location>
        <position position="290"/>
    </location>
    <ligand>
        <name>Mg(2+)</name>
        <dbReference type="ChEBI" id="CHEBI:18420"/>
    </ligand>
</feature>
<dbReference type="PANTHER" id="PTHR43825">
    <property type="entry name" value="PYRUVATE DEHYDROGENASE E1 COMPONENT"/>
    <property type="match status" value="1"/>
</dbReference>